<dbReference type="CDD" id="cd03801">
    <property type="entry name" value="GT4_PimA-like"/>
    <property type="match status" value="1"/>
</dbReference>
<dbReference type="Gene3D" id="3.40.50.2000">
    <property type="entry name" value="Glycogen Phosphorylase B"/>
    <property type="match status" value="1"/>
</dbReference>
<organism evidence="2 3">
    <name type="scientific">Algisphaera agarilytica</name>
    <dbReference type="NCBI Taxonomy" id="1385975"/>
    <lineage>
        <taxon>Bacteria</taxon>
        <taxon>Pseudomonadati</taxon>
        <taxon>Planctomycetota</taxon>
        <taxon>Phycisphaerae</taxon>
        <taxon>Phycisphaerales</taxon>
        <taxon>Phycisphaeraceae</taxon>
        <taxon>Algisphaera</taxon>
    </lineage>
</organism>
<dbReference type="EMBL" id="JACHGY010000001">
    <property type="protein sequence ID" value="MBB6430443.1"/>
    <property type="molecule type" value="Genomic_DNA"/>
</dbReference>
<dbReference type="GO" id="GO:0016757">
    <property type="term" value="F:glycosyltransferase activity"/>
    <property type="evidence" value="ECO:0007669"/>
    <property type="project" value="TreeGrafter"/>
</dbReference>
<name>A0A7X0LLY1_9BACT</name>
<sequence>MRINFVLPEATRAGGVRVVATYAQRLAERGHEVTVVSMPRRLPWNLRLRRGLKGQGFSSIWNHPQTYFDDLDNVTHHIIEQPRPIVDADLPDADVTIATWWKTADWVNDLSPSKGAKVYFIQHDERHVHGTAEGVIPTWKLPLHKILVAQWLDPVLRAEGVTDDLEVVPNAVDAEKFQAPSRGKQAKPTVGLMYSDSHFKGADVSLAAFEKARQQLPGLELVAFGKDDPYRDMPLPQGARYEQDPTQETIREVYASCDAWLFASRCEGFGLPILEAMACRTPVIATPAGAAPELVGQGGGVMVGMEDVDAMAKAILEVVRLDDTAWRAMSDRAHATATSYTWDDATDAFERSLRHAAGQPNESRKELACTR</sequence>
<dbReference type="Pfam" id="PF13692">
    <property type="entry name" value="Glyco_trans_1_4"/>
    <property type="match status" value="1"/>
</dbReference>
<protein>
    <submittedName>
        <fullName evidence="2">Glycosyltransferase involved in cell wall biosynthesis</fullName>
    </submittedName>
</protein>
<dbReference type="Gene3D" id="3.40.50.11090">
    <property type="match status" value="1"/>
</dbReference>
<proteinExistence type="predicted"/>
<comment type="caution">
    <text evidence="2">The sequence shown here is derived from an EMBL/GenBank/DDBJ whole genome shotgun (WGS) entry which is preliminary data.</text>
</comment>
<gene>
    <name evidence="2" type="ORF">HNQ40_002249</name>
</gene>
<keyword evidence="1 2" id="KW-0808">Transferase</keyword>
<keyword evidence="3" id="KW-1185">Reference proteome</keyword>
<evidence type="ECO:0000313" key="2">
    <source>
        <dbReference type="EMBL" id="MBB6430443.1"/>
    </source>
</evidence>
<dbReference type="PANTHER" id="PTHR46401:SF2">
    <property type="entry name" value="GLYCOSYLTRANSFERASE WBBK-RELATED"/>
    <property type="match status" value="1"/>
</dbReference>
<evidence type="ECO:0000256" key="1">
    <source>
        <dbReference type="ARBA" id="ARBA00022679"/>
    </source>
</evidence>
<dbReference type="GO" id="GO:0009103">
    <property type="term" value="P:lipopolysaccharide biosynthetic process"/>
    <property type="evidence" value="ECO:0007669"/>
    <property type="project" value="TreeGrafter"/>
</dbReference>
<dbReference type="Proteomes" id="UP000541810">
    <property type="component" value="Unassembled WGS sequence"/>
</dbReference>
<dbReference type="AlphaFoldDB" id="A0A7X0LLY1"/>
<dbReference type="SUPFAM" id="SSF53756">
    <property type="entry name" value="UDP-Glycosyltransferase/glycogen phosphorylase"/>
    <property type="match status" value="1"/>
</dbReference>
<evidence type="ECO:0000313" key="3">
    <source>
        <dbReference type="Proteomes" id="UP000541810"/>
    </source>
</evidence>
<dbReference type="PANTHER" id="PTHR46401">
    <property type="entry name" value="GLYCOSYLTRANSFERASE WBBK-RELATED"/>
    <property type="match status" value="1"/>
</dbReference>
<accession>A0A7X0LLY1</accession>
<reference evidence="2 3" key="1">
    <citation type="submission" date="2020-08" db="EMBL/GenBank/DDBJ databases">
        <title>Genomic Encyclopedia of Type Strains, Phase IV (KMG-IV): sequencing the most valuable type-strain genomes for metagenomic binning, comparative biology and taxonomic classification.</title>
        <authorList>
            <person name="Goeker M."/>
        </authorList>
    </citation>
    <scope>NUCLEOTIDE SEQUENCE [LARGE SCALE GENOMIC DNA]</scope>
    <source>
        <strain evidence="2 3">DSM 103725</strain>
    </source>
</reference>